<dbReference type="InterPro" id="IPR014756">
    <property type="entry name" value="Ig_E-set"/>
</dbReference>
<reference evidence="6" key="1">
    <citation type="submission" date="2020-10" db="EMBL/GenBank/DDBJ databases">
        <authorList>
            <person name="Kikuchi T."/>
        </authorList>
    </citation>
    <scope>NUCLEOTIDE SEQUENCE</scope>
    <source>
        <strain evidence="6">NKZ352</strain>
    </source>
</reference>
<dbReference type="InterPro" id="IPR014752">
    <property type="entry name" value="Arrestin-like_C"/>
</dbReference>
<dbReference type="GO" id="GO:0005737">
    <property type="term" value="C:cytoplasm"/>
    <property type="evidence" value="ECO:0007669"/>
    <property type="project" value="TreeGrafter"/>
</dbReference>
<accession>A0A8S1GQM6</accession>
<feature type="compositionally biased region" description="Low complexity" evidence="3">
    <location>
        <begin position="422"/>
        <end position="438"/>
    </location>
</feature>
<dbReference type="InterPro" id="IPR011022">
    <property type="entry name" value="Arrestin_C-like"/>
</dbReference>
<evidence type="ECO:0000256" key="1">
    <source>
        <dbReference type="ARBA" id="ARBA00005298"/>
    </source>
</evidence>
<evidence type="ECO:0000256" key="3">
    <source>
        <dbReference type="SAM" id="MobiDB-lite"/>
    </source>
</evidence>
<dbReference type="SUPFAM" id="SSF81296">
    <property type="entry name" value="E set domains"/>
    <property type="match status" value="2"/>
</dbReference>
<dbReference type="Pfam" id="PF00339">
    <property type="entry name" value="Arrestin_N"/>
    <property type="match status" value="1"/>
</dbReference>
<keyword evidence="7" id="KW-1185">Reference proteome</keyword>
<evidence type="ECO:0000259" key="5">
    <source>
        <dbReference type="Pfam" id="PF02752"/>
    </source>
</evidence>
<proteinExistence type="inferred from homology"/>
<feature type="coiled-coil region" evidence="2">
    <location>
        <begin position="475"/>
        <end position="506"/>
    </location>
</feature>
<name>A0A8S1GQM6_9PELO</name>
<dbReference type="Proteomes" id="UP000835052">
    <property type="component" value="Unassembled WGS sequence"/>
</dbReference>
<dbReference type="PANTHER" id="PTHR11188:SF176">
    <property type="entry name" value="ARRESTIN DOMAIN-CONTAINING PROTEIN 1"/>
    <property type="match status" value="1"/>
</dbReference>
<protein>
    <recommendedName>
        <fullName evidence="8">Arrestin C-terminal-like domain-containing protein</fullName>
    </recommendedName>
</protein>
<dbReference type="EMBL" id="CAJGYM010000003">
    <property type="protein sequence ID" value="CAD6185987.1"/>
    <property type="molecule type" value="Genomic_DNA"/>
</dbReference>
<evidence type="ECO:0000259" key="4">
    <source>
        <dbReference type="Pfam" id="PF00339"/>
    </source>
</evidence>
<dbReference type="InterPro" id="IPR011021">
    <property type="entry name" value="Arrestin-like_N"/>
</dbReference>
<feature type="compositionally biased region" description="Basic and acidic residues" evidence="3">
    <location>
        <begin position="406"/>
        <end position="416"/>
    </location>
</feature>
<keyword evidence="2" id="KW-0175">Coiled coil</keyword>
<dbReference type="Gene3D" id="2.60.40.640">
    <property type="match status" value="2"/>
</dbReference>
<dbReference type="InterPro" id="IPR050357">
    <property type="entry name" value="Arrestin_domain-protein"/>
</dbReference>
<evidence type="ECO:0000256" key="2">
    <source>
        <dbReference type="SAM" id="Coils"/>
    </source>
</evidence>
<evidence type="ECO:0008006" key="8">
    <source>
        <dbReference type="Google" id="ProtNLM"/>
    </source>
</evidence>
<gene>
    <name evidence="6" type="ORF">CAUJ_LOCUS1906</name>
</gene>
<comment type="caution">
    <text evidence="6">The sequence shown here is derived from an EMBL/GenBank/DDBJ whole genome shotgun (WGS) entry which is preliminary data.</text>
</comment>
<dbReference type="PANTHER" id="PTHR11188">
    <property type="entry name" value="ARRESTIN DOMAIN CONTAINING PROTEIN"/>
    <property type="match status" value="1"/>
</dbReference>
<evidence type="ECO:0000313" key="7">
    <source>
        <dbReference type="Proteomes" id="UP000835052"/>
    </source>
</evidence>
<feature type="domain" description="Arrestin C-terminal-like" evidence="5">
    <location>
        <begin position="139"/>
        <end position="223"/>
    </location>
</feature>
<organism evidence="6 7">
    <name type="scientific">Caenorhabditis auriculariae</name>
    <dbReference type="NCBI Taxonomy" id="2777116"/>
    <lineage>
        <taxon>Eukaryota</taxon>
        <taxon>Metazoa</taxon>
        <taxon>Ecdysozoa</taxon>
        <taxon>Nematoda</taxon>
        <taxon>Chromadorea</taxon>
        <taxon>Rhabditida</taxon>
        <taxon>Rhabditina</taxon>
        <taxon>Rhabditomorpha</taxon>
        <taxon>Rhabditoidea</taxon>
        <taxon>Rhabditidae</taxon>
        <taxon>Peloderinae</taxon>
        <taxon>Caenorhabditis</taxon>
    </lineage>
</organism>
<dbReference type="OrthoDB" id="2333384at2759"/>
<evidence type="ECO:0000313" key="6">
    <source>
        <dbReference type="EMBL" id="CAD6185987.1"/>
    </source>
</evidence>
<feature type="region of interest" description="Disordered" evidence="3">
    <location>
        <begin position="405"/>
        <end position="444"/>
    </location>
</feature>
<dbReference type="GO" id="GO:0015031">
    <property type="term" value="P:protein transport"/>
    <property type="evidence" value="ECO:0007669"/>
    <property type="project" value="TreeGrafter"/>
</dbReference>
<feature type="domain" description="Arrestin-like N-terminal" evidence="4">
    <location>
        <begin position="20"/>
        <end position="115"/>
    </location>
</feature>
<comment type="similarity">
    <text evidence="1">Belongs to the arrestin family.</text>
</comment>
<dbReference type="AlphaFoldDB" id="A0A8S1GQM6"/>
<sequence length="556" mass="62930">MWPFFQVKFAPSITGISGKSRKHCSHSEPYFLEQLNTNYTHQFTVTKDGKDKERVLPAGIHHVPFSYTLPKSLPTSFEGEFGHIRYTCKAICERPWDFDIVTRKAFTVIGIEDINSDAKLNEPTSASESNHTVKFCCRSSGSVTGELKLPKAGYTPGEKIDLCYRVTNNSSKSRNVTVRFVQVTTYKAKTFAGHEHVKCVKRVVNKADEAEVGGDVTTDWLKEEIVISIAPATVRKVPDIVGGLYGRVGGGASPNHHDPSGNRIDPSTFPAFGPFEKLDNQWDPTKKNDSGVQVTITDESGQVVEDLSDEMEALMSSRKRVRMPSSILSELYPSMPSPYYRESYFGPSDIAEEKEQVQFGENIRVEMRFAINTIALLLSCTYLVQAKKVKPQKVVHFHPDGVQNFDHQHVHDDHFRGNQGVNDQNQHQQTYNQNQQQQGSYGLPRKSQFKQVTAYDQCKMECRKLRDAAQRKEYVEYLRSELNAAEAQLEEERRNTEEQLRDDHRQHAENMRSFGDLGDVEYGKQTRFEHLRNAGQKIVETGAELKNVVTGGRTAP</sequence>
<dbReference type="Pfam" id="PF02752">
    <property type="entry name" value="Arrestin_C"/>
    <property type="match status" value="1"/>
</dbReference>